<keyword evidence="3" id="KW-1185">Reference proteome</keyword>
<dbReference type="Pfam" id="PF14223">
    <property type="entry name" value="Retrotran_gag_2"/>
    <property type="match status" value="1"/>
</dbReference>
<evidence type="ECO:0000313" key="3">
    <source>
        <dbReference type="Proteomes" id="UP000729402"/>
    </source>
</evidence>
<organism evidence="2 3">
    <name type="scientific">Zizania palustris</name>
    <name type="common">Northern wild rice</name>
    <dbReference type="NCBI Taxonomy" id="103762"/>
    <lineage>
        <taxon>Eukaryota</taxon>
        <taxon>Viridiplantae</taxon>
        <taxon>Streptophyta</taxon>
        <taxon>Embryophyta</taxon>
        <taxon>Tracheophyta</taxon>
        <taxon>Spermatophyta</taxon>
        <taxon>Magnoliopsida</taxon>
        <taxon>Liliopsida</taxon>
        <taxon>Poales</taxon>
        <taxon>Poaceae</taxon>
        <taxon>BOP clade</taxon>
        <taxon>Oryzoideae</taxon>
        <taxon>Oryzeae</taxon>
        <taxon>Zizaniinae</taxon>
        <taxon>Zizania</taxon>
    </lineage>
</organism>
<evidence type="ECO:0000256" key="1">
    <source>
        <dbReference type="SAM" id="MobiDB-lite"/>
    </source>
</evidence>
<gene>
    <name evidence="2" type="ORF">GUJ93_ZPchr0013g34688</name>
</gene>
<protein>
    <submittedName>
        <fullName evidence="2">Uncharacterized protein</fullName>
    </submittedName>
</protein>
<reference evidence="2" key="1">
    <citation type="journal article" date="2021" name="bioRxiv">
        <title>Whole Genome Assembly and Annotation of Northern Wild Rice, Zizania palustris L., Supports a Whole Genome Duplication in the Zizania Genus.</title>
        <authorList>
            <person name="Haas M."/>
            <person name="Kono T."/>
            <person name="Macchietto M."/>
            <person name="Millas R."/>
            <person name="McGilp L."/>
            <person name="Shao M."/>
            <person name="Duquette J."/>
            <person name="Hirsch C.N."/>
            <person name="Kimball J."/>
        </authorList>
    </citation>
    <scope>NUCLEOTIDE SEQUENCE</scope>
    <source>
        <tissue evidence="2">Fresh leaf tissue</tissue>
    </source>
</reference>
<evidence type="ECO:0000313" key="2">
    <source>
        <dbReference type="EMBL" id="KAG8100811.1"/>
    </source>
</evidence>
<feature type="compositionally biased region" description="Polar residues" evidence="1">
    <location>
        <begin position="262"/>
        <end position="274"/>
    </location>
</feature>
<comment type="caution">
    <text evidence="2">The sequence shown here is derived from an EMBL/GenBank/DDBJ whole genome shotgun (WGS) entry which is preliminary data.</text>
</comment>
<name>A0A8J6C2P8_ZIZPA</name>
<sequence>MDCVVKTWLLDVISDDFADAIAERDTTARATWLAIESQFLGNRTTRALFADQEFRSSQGELSVSEYCRRYKRMAEDLRDLGEPISDRTLVLNIIRGLNERFTALGLHLRRSNPLPTFLQVRDDLQLEELTMAKTSSAPAVALAAASGGSAPAPSTAPPKPQQPAPAGSGGGKQGKRGGKRGGGGGNGGGGNGGGVPGSGGGLGQNPSSAFGGGTHGPGFSFGGGTGPGSGPRPGAPWPSFYNPWSGSIQMWPGPRGSPPVGPTSQPHAFFTGSQGPWDGQRAGQWSIPPINSTGPFPSGGLQPG</sequence>
<dbReference type="OrthoDB" id="689992at2759"/>
<accession>A0A8J6C2P8</accession>
<proteinExistence type="predicted"/>
<feature type="compositionally biased region" description="Gly residues" evidence="1">
    <location>
        <begin position="180"/>
        <end position="203"/>
    </location>
</feature>
<feature type="compositionally biased region" description="Low complexity" evidence="1">
    <location>
        <begin position="144"/>
        <end position="153"/>
    </location>
</feature>
<feature type="compositionally biased region" description="Pro residues" evidence="1">
    <location>
        <begin position="154"/>
        <end position="163"/>
    </location>
</feature>
<reference evidence="2" key="2">
    <citation type="submission" date="2021-02" db="EMBL/GenBank/DDBJ databases">
        <authorList>
            <person name="Kimball J.A."/>
            <person name="Haas M.W."/>
            <person name="Macchietto M."/>
            <person name="Kono T."/>
            <person name="Duquette J."/>
            <person name="Shao M."/>
        </authorList>
    </citation>
    <scope>NUCLEOTIDE SEQUENCE</scope>
    <source>
        <tissue evidence="2">Fresh leaf tissue</tissue>
    </source>
</reference>
<dbReference type="EMBL" id="JAAALK010000079">
    <property type="protein sequence ID" value="KAG8100811.1"/>
    <property type="molecule type" value="Genomic_DNA"/>
</dbReference>
<dbReference type="Proteomes" id="UP000729402">
    <property type="component" value="Unassembled WGS sequence"/>
</dbReference>
<feature type="compositionally biased region" description="Gly residues" evidence="1">
    <location>
        <begin position="210"/>
        <end position="231"/>
    </location>
</feature>
<dbReference type="PANTHER" id="PTHR47481">
    <property type="match status" value="1"/>
</dbReference>
<dbReference type="PANTHER" id="PTHR47481:SF10">
    <property type="entry name" value="COPIA-LIKE POLYPROTEIN_RETROTRANSPOSON"/>
    <property type="match status" value="1"/>
</dbReference>
<feature type="region of interest" description="Disordered" evidence="1">
    <location>
        <begin position="144"/>
        <end position="304"/>
    </location>
</feature>
<dbReference type="AlphaFoldDB" id="A0A8J6C2P8"/>